<name>A0ACC6JXG1_9PSED</name>
<sequence length="49" mass="5654">MYVEKTFTPQQLFEMVWERPVLIIAKEIGVSDVGLSKAHRSSMLKRVGF</sequence>
<reference evidence="1" key="1">
    <citation type="submission" date="2023-07" db="EMBL/GenBank/DDBJ databases">
        <title>Sorghum-associated microbial communities from plants grown in Nebraska, USA.</title>
        <authorList>
            <person name="Schachtman D."/>
        </authorList>
    </citation>
    <scope>NUCLEOTIDE SEQUENCE</scope>
    <source>
        <strain evidence="1">BE56</strain>
    </source>
</reference>
<dbReference type="EMBL" id="JAVDTH010000002">
    <property type="protein sequence ID" value="MDR6710880.1"/>
    <property type="molecule type" value="Genomic_DNA"/>
</dbReference>
<keyword evidence="2" id="KW-1185">Reference proteome</keyword>
<evidence type="ECO:0000313" key="2">
    <source>
        <dbReference type="Proteomes" id="UP001259587"/>
    </source>
</evidence>
<comment type="caution">
    <text evidence="1">The sequence shown here is derived from an EMBL/GenBank/DDBJ whole genome shotgun (WGS) entry which is preliminary data.</text>
</comment>
<evidence type="ECO:0000313" key="1">
    <source>
        <dbReference type="EMBL" id="MDR6710880.1"/>
    </source>
</evidence>
<organism evidence="1 2">
    <name type="scientific">Pseudomonas hunanensis</name>
    <dbReference type="NCBI Taxonomy" id="1247546"/>
    <lineage>
        <taxon>Bacteria</taxon>
        <taxon>Pseudomonadati</taxon>
        <taxon>Pseudomonadota</taxon>
        <taxon>Gammaproteobacteria</taxon>
        <taxon>Pseudomonadales</taxon>
        <taxon>Pseudomonadaceae</taxon>
        <taxon>Pseudomonas</taxon>
    </lineage>
</organism>
<accession>A0ACC6JXG1</accession>
<proteinExistence type="predicted"/>
<gene>
    <name evidence="1" type="ORF">J2W83_000470</name>
</gene>
<dbReference type="Proteomes" id="UP001259587">
    <property type="component" value="Unassembled WGS sequence"/>
</dbReference>
<protein>
    <submittedName>
        <fullName evidence="1">Uncharacterized protein</fullName>
    </submittedName>
</protein>